<feature type="transmembrane region" description="Helical" evidence="14">
    <location>
        <begin position="82"/>
        <end position="102"/>
    </location>
</feature>
<dbReference type="GO" id="GO:0050380">
    <property type="term" value="F:undecaprenyl-diphosphatase activity"/>
    <property type="evidence" value="ECO:0007669"/>
    <property type="project" value="UniProtKB-UniRule"/>
</dbReference>
<keyword evidence="9 14" id="KW-0472">Membrane</keyword>
<accession>A0A5D0G3Z2</accession>
<dbReference type="Proteomes" id="UP000324550">
    <property type="component" value="Unassembled WGS sequence"/>
</dbReference>
<dbReference type="AlphaFoldDB" id="A0A5D0G3Z2"/>
<dbReference type="EMBL" id="VSFC01000052">
    <property type="protein sequence ID" value="TYA52999.1"/>
    <property type="molecule type" value="Genomic_DNA"/>
</dbReference>
<gene>
    <name evidence="14" type="primary">uppP</name>
    <name evidence="15" type="ORF">FVF61_10055</name>
</gene>
<feature type="transmembrane region" description="Helical" evidence="14">
    <location>
        <begin position="44"/>
        <end position="62"/>
    </location>
</feature>
<dbReference type="GO" id="GO:0009252">
    <property type="term" value="P:peptidoglycan biosynthetic process"/>
    <property type="evidence" value="ECO:0007669"/>
    <property type="project" value="UniProtKB-KW"/>
</dbReference>
<comment type="caution">
    <text evidence="15">The sequence shown here is derived from an EMBL/GenBank/DDBJ whole genome shotgun (WGS) entry which is preliminary data.</text>
</comment>
<evidence type="ECO:0000256" key="2">
    <source>
        <dbReference type="ARBA" id="ARBA00010621"/>
    </source>
</evidence>
<evidence type="ECO:0000256" key="14">
    <source>
        <dbReference type="HAMAP-Rule" id="MF_01006"/>
    </source>
</evidence>
<evidence type="ECO:0000256" key="3">
    <source>
        <dbReference type="ARBA" id="ARBA00012374"/>
    </source>
</evidence>
<evidence type="ECO:0000256" key="9">
    <source>
        <dbReference type="ARBA" id="ARBA00023136"/>
    </source>
</evidence>
<evidence type="ECO:0000256" key="4">
    <source>
        <dbReference type="ARBA" id="ARBA00021581"/>
    </source>
</evidence>
<keyword evidence="7 14" id="KW-0378">Hydrolase</keyword>
<feature type="transmembrane region" description="Helical" evidence="14">
    <location>
        <begin position="143"/>
        <end position="161"/>
    </location>
</feature>
<evidence type="ECO:0000256" key="8">
    <source>
        <dbReference type="ARBA" id="ARBA00022989"/>
    </source>
</evidence>
<evidence type="ECO:0000256" key="6">
    <source>
        <dbReference type="ARBA" id="ARBA00022692"/>
    </source>
</evidence>
<sequence>MDIIDSIILGVIQGLTEFLPVSSSGHLEIGKAILGDHSIPQESLMFTVVLHFATALSTMVVFRKDIWLLLKGVLKLEWNEDLQFVSKIAISMIPAIIVGLFFEKELEQLFDGNIMLVGFMLIVTAILLFFADKAKNTYKKVSFGNAFVIGISQAIAMLPGISRSGATISTSVLLGIDKTRAARFSFLMVVPLIFGKIAKDIVTGDLTYESSNFMALSAGFISAFIAGLFACTWMIALVKKSKLTYFAIYCVIVGMIAIIYSSLNS</sequence>
<dbReference type="Pfam" id="PF02673">
    <property type="entry name" value="BacA"/>
    <property type="match status" value="1"/>
</dbReference>
<keyword evidence="14" id="KW-0573">Peptidoglycan synthesis</keyword>
<evidence type="ECO:0000256" key="7">
    <source>
        <dbReference type="ARBA" id="ARBA00022801"/>
    </source>
</evidence>
<proteinExistence type="inferred from homology"/>
<comment type="miscellaneous">
    <text evidence="14">Bacitracin is thought to be involved in the inhibition of peptidoglycan synthesis by sequestering undecaprenyl diphosphate, thereby reducing the pool of lipid carrier available.</text>
</comment>
<feature type="transmembrane region" description="Helical" evidence="14">
    <location>
        <begin position="243"/>
        <end position="263"/>
    </location>
</feature>
<feature type="transmembrane region" description="Helical" evidence="14">
    <location>
        <begin position="114"/>
        <end position="131"/>
    </location>
</feature>
<evidence type="ECO:0000313" key="16">
    <source>
        <dbReference type="Proteomes" id="UP000324550"/>
    </source>
</evidence>
<dbReference type="GO" id="GO:0071555">
    <property type="term" value="P:cell wall organization"/>
    <property type="evidence" value="ECO:0007669"/>
    <property type="project" value="UniProtKB-KW"/>
</dbReference>
<name>A0A5D0G3Z2_9FLAO</name>
<comment type="similarity">
    <text evidence="2 14">Belongs to the UppP family.</text>
</comment>
<dbReference type="RefSeq" id="WP_148455912.1">
    <property type="nucleotide sequence ID" value="NZ_VSFC01000052.1"/>
</dbReference>
<keyword evidence="5 14" id="KW-1003">Cell membrane</keyword>
<evidence type="ECO:0000256" key="11">
    <source>
        <dbReference type="ARBA" id="ARBA00032707"/>
    </source>
</evidence>
<dbReference type="HAMAP" id="MF_01006">
    <property type="entry name" value="Undec_diphosphatase"/>
    <property type="match status" value="1"/>
</dbReference>
<evidence type="ECO:0000256" key="12">
    <source>
        <dbReference type="ARBA" id="ARBA00032932"/>
    </source>
</evidence>
<feature type="transmembrane region" description="Helical" evidence="14">
    <location>
        <begin position="213"/>
        <end position="236"/>
    </location>
</feature>
<dbReference type="InterPro" id="IPR003824">
    <property type="entry name" value="UppP"/>
</dbReference>
<keyword evidence="10 14" id="KW-0046">Antibiotic resistance</keyword>
<dbReference type="OrthoDB" id="9808289at2"/>
<evidence type="ECO:0000256" key="5">
    <source>
        <dbReference type="ARBA" id="ARBA00022475"/>
    </source>
</evidence>
<reference evidence="15 16" key="1">
    <citation type="submission" date="2019-08" db="EMBL/GenBank/DDBJ databases">
        <title>Formosa sediminis sp. nov., isolated from marine sediment.</title>
        <authorList>
            <person name="Cao W.R."/>
        </authorList>
    </citation>
    <scope>NUCLEOTIDE SEQUENCE [LARGE SCALE GENOMIC DNA]</scope>
    <source>
        <strain evidence="15 16">1494</strain>
    </source>
</reference>
<keyword evidence="14" id="KW-0133">Cell shape</keyword>
<dbReference type="GO" id="GO:0005886">
    <property type="term" value="C:plasma membrane"/>
    <property type="evidence" value="ECO:0007669"/>
    <property type="project" value="UniProtKB-SubCell"/>
</dbReference>
<dbReference type="GO" id="GO:0046677">
    <property type="term" value="P:response to antibiotic"/>
    <property type="evidence" value="ECO:0007669"/>
    <property type="project" value="UniProtKB-UniRule"/>
</dbReference>
<keyword evidence="16" id="KW-1185">Reference proteome</keyword>
<dbReference type="EC" id="3.6.1.27" evidence="3 14"/>
<evidence type="ECO:0000313" key="15">
    <source>
        <dbReference type="EMBL" id="TYA52999.1"/>
    </source>
</evidence>
<dbReference type="GO" id="GO:0008360">
    <property type="term" value="P:regulation of cell shape"/>
    <property type="evidence" value="ECO:0007669"/>
    <property type="project" value="UniProtKB-KW"/>
</dbReference>
<comment type="catalytic activity">
    <reaction evidence="13 14">
        <text>di-trans,octa-cis-undecaprenyl diphosphate + H2O = di-trans,octa-cis-undecaprenyl phosphate + phosphate + H(+)</text>
        <dbReference type="Rhea" id="RHEA:28094"/>
        <dbReference type="ChEBI" id="CHEBI:15377"/>
        <dbReference type="ChEBI" id="CHEBI:15378"/>
        <dbReference type="ChEBI" id="CHEBI:43474"/>
        <dbReference type="ChEBI" id="CHEBI:58405"/>
        <dbReference type="ChEBI" id="CHEBI:60392"/>
        <dbReference type="EC" id="3.6.1.27"/>
    </reaction>
</comment>
<protein>
    <recommendedName>
        <fullName evidence="4 14">Undecaprenyl-diphosphatase</fullName>
        <ecNumber evidence="3 14">3.6.1.27</ecNumber>
    </recommendedName>
    <alternativeName>
        <fullName evidence="12 14">Bacitracin resistance protein</fullName>
    </alternativeName>
    <alternativeName>
        <fullName evidence="11 14">Undecaprenyl pyrophosphate phosphatase</fullName>
    </alternativeName>
</protein>
<organism evidence="15 16">
    <name type="scientific">Formosa maritima</name>
    <dbReference type="NCBI Taxonomy" id="2592046"/>
    <lineage>
        <taxon>Bacteria</taxon>
        <taxon>Pseudomonadati</taxon>
        <taxon>Bacteroidota</taxon>
        <taxon>Flavobacteriia</taxon>
        <taxon>Flavobacteriales</taxon>
        <taxon>Flavobacteriaceae</taxon>
        <taxon>Formosa</taxon>
    </lineage>
</organism>
<comment type="subcellular location">
    <subcellularLocation>
        <location evidence="1 14">Cell membrane</location>
        <topology evidence="1 14">Multi-pass membrane protein</topology>
    </subcellularLocation>
</comment>
<evidence type="ECO:0000256" key="1">
    <source>
        <dbReference type="ARBA" id="ARBA00004651"/>
    </source>
</evidence>
<dbReference type="PANTHER" id="PTHR30622">
    <property type="entry name" value="UNDECAPRENYL-DIPHOSPHATASE"/>
    <property type="match status" value="1"/>
</dbReference>
<evidence type="ECO:0000256" key="10">
    <source>
        <dbReference type="ARBA" id="ARBA00023251"/>
    </source>
</evidence>
<keyword evidence="6 14" id="KW-0812">Transmembrane</keyword>
<keyword evidence="8 14" id="KW-1133">Transmembrane helix</keyword>
<keyword evidence="14" id="KW-0961">Cell wall biogenesis/degradation</keyword>
<evidence type="ECO:0000256" key="13">
    <source>
        <dbReference type="ARBA" id="ARBA00047594"/>
    </source>
</evidence>
<dbReference type="PANTHER" id="PTHR30622:SF2">
    <property type="entry name" value="UNDECAPRENYL-DIPHOSPHATASE"/>
    <property type="match status" value="1"/>
</dbReference>
<comment type="function">
    <text evidence="14">Catalyzes the dephosphorylation of undecaprenyl diphosphate (UPP). Confers resistance to bacitracin.</text>
</comment>